<keyword evidence="3" id="KW-1185">Reference proteome</keyword>
<dbReference type="Proteomes" id="UP001283361">
    <property type="component" value="Unassembled WGS sequence"/>
</dbReference>
<proteinExistence type="predicted"/>
<dbReference type="AlphaFoldDB" id="A0AAE1CS33"/>
<protein>
    <submittedName>
        <fullName evidence="2">Uncharacterized protein</fullName>
    </submittedName>
</protein>
<evidence type="ECO:0000313" key="2">
    <source>
        <dbReference type="EMBL" id="KAK3731693.1"/>
    </source>
</evidence>
<accession>A0AAE1CS33</accession>
<organism evidence="2 3">
    <name type="scientific">Elysia crispata</name>
    <name type="common">lettuce slug</name>
    <dbReference type="NCBI Taxonomy" id="231223"/>
    <lineage>
        <taxon>Eukaryota</taxon>
        <taxon>Metazoa</taxon>
        <taxon>Spiralia</taxon>
        <taxon>Lophotrochozoa</taxon>
        <taxon>Mollusca</taxon>
        <taxon>Gastropoda</taxon>
        <taxon>Heterobranchia</taxon>
        <taxon>Euthyneura</taxon>
        <taxon>Panpulmonata</taxon>
        <taxon>Sacoglossa</taxon>
        <taxon>Placobranchoidea</taxon>
        <taxon>Plakobranchidae</taxon>
        <taxon>Elysia</taxon>
    </lineage>
</organism>
<sequence>MQLKANDDMKKPEGDYHMTQGQITQVRGSHRKTNGGHVVKLSITEELRYQDMMLLPESDQRCLISLHMSSTQSQTEALSKPRLFQLAPPLTPPPSMRFLLSVTTDQP</sequence>
<dbReference type="EMBL" id="JAWDGP010006989">
    <property type="protein sequence ID" value="KAK3731693.1"/>
    <property type="molecule type" value="Genomic_DNA"/>
</dbReference>
<reference evidence="2" key="1">
    <citation type="journal article" date="2023" name="G3 (Bethesda)">
        <title>A reference genome for the long-term kleptoplast-retaining sea slug Elysia crispata morphotype clarki.</title>
        <authorList>
            <person name="Eastman K.E."/>
            <person name="Pendleton A.L."/>
            <person name="Shaikh M.A."/>
            <person name="Suttiyut T."/>
            <person name="Ogas R."/>
            <person name="Tomko P."/>
            <person name="Gavelis G."/>
            <person name="Widhalm J.R."/>
            <person name="Wisecaver J.H."/>
        </authorList>
    </citation>
    <scope>NUCLEOTIDE SEQUENCE</scope>
    <source>
        <strain evidence="2">ECLA1</strain>
    </source>
</reference>
<name>A0AAE1CS33_9GAST</name>
<feature type="region of interest" description="Disordered" evidence="1">
    <location>
        <begin position="86"/>
        <end position="107"/>
    </location>
</feature>
<evidence type="ECO:0000256" key="1">
    <source>
        <dbReference type="SAM" id="MobiDB-lite"/>
    </source>
</evidence>
<comment type="caution">
    <text evidence="2">The sequence shown here is derived from an EMBL/GenBank/DDBJ whole genome shotgun (WGS) entry which is preliminary data.</text>
</comment>
<evidence type="ECO:0000313" key="3">
    <source>
        <dbReference type="Proteomes" id="UP001283361"/>
    </source>
</evidence>
<gene>
    <name evidence="2" type="ORF">RRG08_035363</name>
</gene>